<dbReference type="Proteomes" id="UP001597419">
    <property type="component" value="Unassembled WGS sequence"/>
</dbReference>
<protein>
    <submittedName>
        <fullName evidence="4">TetR/AcrR family transcriptional regulator</fullName>
    </submittedName>
</protein>
<accession>A0ABW5GV88</accession>
<keyword evidence="1 2" id="KW-0238">DNA-binding</keyword>
<dbReference type="EMBL" id="JBHUKU010000027">
    <property type="protein sequence ID" value="MFD2464738.1"/>
    <property type="molecule type" value="Genomic_DNA"/>
</dbReference>
<evidence type="ECO:0000256" key="2">
    <source>
        <dbReference type="PROSITE-ProRule" id="PRU00335"/>
    </source>
</evidence>
<dbReference type="InterPro" id="IPR001647">
    <property type="entry name" value="HTH_TetR"/>
</dbReference>
<proteinExistence type="predicted"/>
<name>A0ABW5GV88_9PSEU</name>
<dbReference type="SUPFAM" id="SSF46689">
    <property type="entry name" value="Homeodomain-like"/>
    <property type="match status" value="1"/>
</dbReference>
<reference evidence="5" key="1">
    <citation type="journal article" date="2019" name="Int. J. Syst. Evol. Microbiol.">
        <title>The Global Catalogue of Microorganisms (GCM) 10K type strain sequencing project: providing services to taxonomists for standard genome sequencing and annotation.</title>
        <authorList>
            <consortium name="The Broad Institute Genomics Platform"/>
            <consortium name="The Broad Institute Genome Sequencing Center for Infectious Disease"/>
            <person name="Wu L."/>
            <person name="Ma J."/>
        </authorList>
    </citation>
    <scope>NUCLEOTIDE SEQUENCE [LARGE SCALE GENOMIC DNA]</scope>
    <source>
        <strain evidence="5">CGMCC 4.7643</strain>
    </source>
</reference>
<dbReference type="SUPFAM" id="SSF48498">
    <property type="entry name" value="Tetracyclin repressor-like, C-terminal domain"/>
    <property type="match status" value="1"/>
</dbReference>
<sequence>MSSSPGTGNRPRSRAAAGLPAVTAERIVDAALRLTAERGLDSWTLRQLAGEVDAYPAVVYHHVGDRDAVVDAVIDRVVGELTLPSDTLPWRAWFAALLTELRAVLRRYPGSARRLALYGPSVSAATRTIDAGIRVLLAAGFRGESPLAYNLLLTNACQFVAMEDERDGDAEAGASLTVEYAAYRDRADLPGMAAHGRAMHELVSDPAKAAGYFARLYDYAVERCLDGLAYRLTQLESGARN</sequence>
<dbReference type="RefSeq" id="WP_345408333.1">
    <property type="nucleotide sequence ID" value="NZ_BAABHG010000027.1"/>
</dbReference>
<evidence type="ECO:0000313" key="5">
    <source>
        <dbReference type="Proteomes" id="UP001597419"/>
    </source>
</evidence>
<dbReference type="InterPro" id="IPR009057">
    <property type="entry name" value="Homeodomain-like_sf"/>
</dbReference>
<evidence type="ECO:0000313" key="4">
    <source>
        <dbReference type="EMBL" id="MFD2464738.1"/>
    </source>
</evidence>
<dbReference type="Pfam" id="PF00440">
    <property type="entry name" value="TetR_N"/>
    <property type="match status" value="1"/>
</dbReference>
<evidence type="ECO:0000259" key="3">
    <source>
        <dbReference type="PROSITE" id="PS50977"/>
    </source>
</evidence>
<dbReference type="Gene3D" id="1.10.357.10">
    <property type="entry name" value="Tetracycline Repressor, domain 2"/>
    <property type="match status" value="1"/>
</dbReference>
<evidence type="ECO:0000256" key="1">
    <source>
        <dbReference type="ARBA" id="ARBA00023125"/>
    </source>
</evidence>
<comment type="caution">
    <text evidence="4">The sequence shown here is derived from an EMBL/GenBank/DDBJ whole genome shotgun (WGS) entry which is preliminary data.</text>
</comment>
<keyword evidence="5" id="KW-1185">Reference proteome</keyword>
<gene>
    <name evidence="4" type="ORF">ACFSYJ_39390</name>
</gene>
<feature type="domain" description="HTH tetR-type" evidence="3">
    <location>
        <begin position="21"/>
        <end position="81"/>
    </location>
</feature>
<organism evidence="4 5">
    <name type="scientific">Amycolatopsis samaneae</name>
    <dbReference type="NCBI Taxonomy" id="664691"/>
    <lineage>
        <taxon>Bacteria</taxon>
        <taxon>Bacillati</taxon>
        <taxon>Actinomycetota</taxon>
        <taxon>Actinomycetes</taxon>
        <taxon>Pseudonocardiales</taxon>
        <taxon>Pseudonocardiaceae</taxon>
        <taxon>Amycolatopsis</taxon>
    </lineage>
</organism>
<dbReference type="InterPro" id="IPR036271">
    <property type="entry name" value="Tet_transcr_reg_TetR-rel_C_sf"/>
</dbReference>
<dbReference type="PROSITE" id="PS50977">
    <property type="entry name" value="HTH_TETR_2"/>
    <property type="match status" value="1"/>
</dbReference>
<feature type="DNA-binding region" description="H-T-H motif" evidence="2">
    <location>
        <begin position="44"/>
        <end position="63"/>
    </location>
</feature>